<accession>A0ABR1SS24</accession>
<dbReference type="EMBL" id="JAQQWI010000003">
    <property type="protein sequence ID" value="KAK8037120.1"/>
    <property type="molecule type" value="Genomic_DNA"/>
</dbReference>
<dbReference type="Proteomes" id="UP001396898">
    <property type="component" value="Unassembled WGS sequence"/>
</dbReference>
<evidence type="ECO:0000313" key="3">
    <source>
        <dbReference type="Proteomes" id="UP001396898"/>
    </source>
</evidence>
<sequence length="69" mass="7203">MEDVESYSGSRAMNGSLGKQAGVGNSQATAANSLSLDMELPSDLGDDPYFAWQDDLWATIAYASPGVAT</sequence>
<gene>
    <name evidence="2" type="ORF">PG991_001434</name>
</gene>
<organism evidence="2 3">
    <name type="scientific">Apiospora marii</name>
    <dbReference type="NCBI Taxonomy" id="335849"/>
    <lineage>
        <taxon>Eukaryota</taxon>
        <taxon>Fungi</taxon>
        <taxon>Dikarya</taxon>
        <taxon>Ascomycota</taxon>
        <taxon>Pezizomycotina</taxon>
        <taxon>Sordariomycetes</taxon>
        <taxon>Xylariomycetidae</taxon>
        <taxon>Amphisphaeriales</taxon>
        <taxon>Apiosporaceae</taxon>
        <taxon>Apiospora</taxon>
    </lineage>
</organism>
<evidence type="ECO:0000313" key="2">
    <source>
        <dbReference type="EMBL" id="KAK8037120.1"/>
    </source>
</evidence>
<evidence type="ECO:0000256" key="1">
    <source>
        <dbReference type="SAM" id="MobiDB-lite"/>
    </source>
</evidence>
<feature type="region of interest" description="Disordered" evidence="1">
    <location>
        <begin position="1"/>
        <end position="24"/>
    </location>
</feature>
<proteinExistence type="predicted"/>
<comment type="caution">
    <text evidence="2">The sequence shown here is derived from an EMBL/GenBank/DDBJ whole genome shotgun (WGS) entry which is preliminary data.</text>
</comment>
<protein>
    <submittedName>
        <fullName evidence="2">Uncharacterized protein</fullName>
    </submittedName>
</protein>
<name>A0ABR1SS24_9PEZI</name>
<reference evidence="2 3" key="1">
    <citation type="submission" date="2023-01" db="EMBL/GenBank/DDBJ databases">
        <title>Analysis of 21 Apiospora genomes using comparative genomics revels a genus with tremendous synthesis potential of carbohydrate active enzymes and secondary metabolites.</title>
        <authorList>
            <person name="Sorensen T."/>
        </authorList>
    </citation>
    <scope>NUCLEOTIDE SEQUENCE [LARGE SCALE GENOMIC DNA]</scope>
    <source>
        <strain evidence="2 3">CBS 20057</strain>
    </source>
</reference>
<keyword evidence="3" id="KW-1185">Reference proteome</keyword>